<evidence type="ECO:0000313" key="2">
    <source>
        <dbReference type="EMBL" id="GFM34516.1"/>
    </source>
</evidence>
<keyword evidence="3" id="KW-1185">Reference proteome</keyword>
<reference evidence="2 3" key="1">
    <citation type="submission" date="2020-05" db="EMBL/GenBank/DDBJ databases">
        <title>Draft genome sequence of Desulfovibrio sp. strain HN2T.</title>
        <authorList>
            <person name="Ueno A."/>
            <person name="Tamazawa S."/>
            <person name="Tamamura S."/>
            <person name="Murakami T."/>
            <person name="Kiyama T."/>
            <person name="Inomata H."/>
            <person name="Amano Y."/>
            <person name="Miyakawa K."/>
            <person name="Tamaki H."/>
            <person name="Naganuma T."/>
            <person name="Kaneko K."/>
        </authorList>
    </citation>
    <scope>NUCLEOTIDE SEQUENCE [LARGE SCALE GENOMIC DNA]</scope>
    <source>
        <strain evidence="2 3">HN2</strain>
    </source>
</reference>
<evidence type="ECO:0000256" key="1">
    <source>
        <dbReference type="SAM" id="SignalP"/>
    </source>
</evidence>
<gene>
    <name evidence="2" type="ORF">DSM101010T_28810</name>
</gene>
<comment type="caution">
    <text evidence="2">The sequence shown here is derived from an EMBL/GenBank/DDBJ whole genome shotgun (WGS) entry which is preliminary data.</text>
</comment>
<dbReference type="RefSeq" id="WP_174406103.1">
    <property type="nucleotide sequence ID" value="NZ_BLVO01000013.1"/>
</dbReference>
<sequence>MKTPTLVTLLCACLSLSVLMGCVVHQPPAAPVTQNATVVPVEPPLTVMDGADFAVFTKRFLPELVKRKILTPNGTPAPETPLLLHGTNVPEGEYRPKSFGRDFYERLSLRFMWNAEERADATEPVTHSSMTSTGEALNINESSLVVVSEFSTDIYTLIALLDWNQDGKRDWLVRYRFKPGVESPSSSRLLIIPAPKPEGILEAEVIEAVECTEEGCKSYTGTGLPEILGYDPVAEAQKQETK</sequence>
<accession>A0A7J0BLG9</accession>
<protein>
    <recommendedName>
        <fullName evidence="4">Lipoprotein</fullName>
    </recommendedName>
</protein>
<name>A0A7J0BLG9_9BACT</name>
<evidence type="ECO:0008006" key="4">
    <source>
        <dbReference type="Google" id="ProtNLM"/>
    </source>
</evidence>
<organism evidence="2 3">
    <name type="scientific">Desulfovibrio subterraneus</name>
    <dbReference type="NCBI Taxonomy" id="2718620"/>
    <lineage>
        <taxon>Bacteria</taxon>
        <taxon>Pseudomonadati</taxon>
        <taxon>Thermodesulfobacteriota</taxon>
        <taxon>Desulfovibrionia</taxon>
        <taxon>Desulfovibrionales</taxon>
        <taxon>Desulfovibrionaceae</taxon>
        <taxon>Desulfovibrio</taxon>
    </lineage>
</organism>
<evidence type="ECO:0000313" key="3">
    <source>
        <dbReference type="Proteomes" id="UP000503840"/>
    </source>
</evidence>
<dbReference type="PROSITE" id="PS51257">
    <property type="entry name" value="PROKAR_LIPOPROTEIN"/>
    <property type="match status" value="1"/>
</dbReference>
<dbReference type="AlphaFoldDB" id="A0A7J0BLG9"/>
<proteinExistence type="predicted"/>
<dbReference type="EMBL" id="BLVO01000013">
    <property type="protein sequence ID" value="GFM34516.1"/>
    <property type="molecule type" value="Genomic_DNA"/>
</dbReference>
<dbReference type="Proteomes" id="UP000503840">
    <property type="component" value="Unassembled WGS sequence"/>
</dbReference>
<keyword evidence="1" id="KW-0732">Signal</keyword>
<feature type="signal peptide" evidence="1">
    <location>
        <begin position="1"/>
        <end position="20"/>
    </location>
</feature>
<feature type="chain" id="PRO_5029547927" description="Lipoprotein" evidence="1">
    <location>
        <begin position="21"/>
        <end position="242"/>
    </location>
</feature>